<dbReference type="PANTHER" id="PTHR10799">
    <property type="entry name" value="SNF2/RAD54 HELICASE FAMILY"/>
    <property type="match status" value="1"/>
</dbReference>
<dbReference type="SUPFAM" id="SSF52540">
    <property type="entry name" value="P-loop containing nucleoside triphosphate hydrolases"/>
    <property type="match status" value="2"/>
</dbReference>
<dbReference type="Proteomes" id="UP000075288">
    <property type="component" value="Unassembled WGS sequence"/>
</dbReference>
<dbReference type="PROSITE" id="PS51194">
    <property type="entry name" value="HELICASE_CTER"/>
    <property type="match status" value="1"/>
</dbReference>
<dbReference type="RefSeq" id="WP_061566676.1">
    <property type="nucleotide sequence ID" value="NZ_LQYG01000065.1"/>
</dbReference>
<gene>
    <name evidence="6" type="ORF">B4098_1788</name>
</gene>
<protein>
    <recommendedName>
        <fullName evidence="8">Helicase SNF2</fullName>
    </recommendedName>
</protein>
<dbReference type="Pfam" id="PF00271">
    <property type="entry name" value="Helicase_C"/>
    <property type="match status" value="1"/>
</dbReference>
<dbReference type="InterPro" id="IPR007527">
    <property type="entry name" value="Znf_SWIM"/>
</dbReference>
<dbReference type="Pfam" id="PF00176">
    <property type="entry name" value="SNF2-rel_dom"/>
    <property type="match status" value="1"/>
</dbReference>
<sequence>MVELLLFEEDVEDMYSPAIFRRGMRYYLEGRVKKLIPDSTMEFTWTAIVKGSKTYYVTVRYDEEFGGFANECTCPAFAQYGECKHEVAAMLAIANREEEVAEPDIGDVPEMHQNMKTLQLMNIFSGLQQSMMETKHHAARKPLRLEYFLKATNISGFGSDHFLTIEFKIGPGRTYVVRNIKEFLGHVSHGNPHEFTKNFTYDPDEYEFEKEDHEIVEMLLFMLSTQQLYEASIDNWYRYTFERELVIPPFIARPLIEKLANRKCKFEYGRYASDSITVQPGEELPLSFRLDGNRQGGPGFSLQLKSLRDLLLFEQYGLAFYKGVFYETPDEQLVLLKALEDFNKNSGDEVEIRQEQISPFLSNVLPGLKRIGKVKLTNEIKGKIVQPKLQTKIFMDNEDEKITLRIEHHYGSRVIDPFTDEETADDDKILLRDVEKEQKIMTMIEQSPLKYNGKQLYLEDDEEALYEFIFTILPQLEEEAEVYIAGGIKSYFQTSRYTPVTSVDMDTSGNFLEVNFDMDGIDEEEIRNVLRSVIEKKRYYRLPDGAFVSLESDAFEHIGQLLEELHVPKKELEDNRLKVPVYRGLQVEELMKTRDKYAVKFGKAFRKLVQQLKNPEDTDFELPKGLQAKMRDYQVTGFQWFKSLAFYRLGGILADDMGLGKTLQSISYMLSEKEANPDIKPFLVVAPASLIYNWKSEIEKFAPGLSSVVIAGTPSERKAFFEAGELPDVLITSYPTLRQDIGEYEKMEFNTLILDEAQAIKNYATKTAAAVRNVQAGRRFALSGTPIENSIDELWSIFQAVLPGFFPPLSEFRKMEQEKISRMVRPFILRRVKKDVLKELPDKIETNQLSELTKPQKELYLAYLDRIRHETAQTLAEGDFNRNRIKILAGLTRLRQLCCHPSLFVENYRGDSGKLEQLVELAHTAIENGKRLLIFSQFSSMLQMIRTRLSDEGIDSFYLDGQTPSRERVEMADRFNSGEKNVFLISLKAGGTGLNLTGADTVVLYDLWWNPAVEEQAAGRAHRIGQKNVVQVIRLIARGTIEEKIYELQQKKKELIEKVIQPGETMLNSLNEEEIKELLGM</sequence>
<dbReference type="PROSITE" id="PS50966">
    <property type="entry name" value="ZF_SWIM"/>
    <property type="match status" value="1"/>
</dbReference>
<feature type="domain" description="Helicase C-terminal" evidence="5">
    <location>
        <begin position="914"/>
        <end position="1071"/>
    </location>
</feature>
<accession>A0A150JWQ4</accession>
<dbReference type="GO" id="GO:0008270">
    <property type="term" value="F:zinc ion binding"/>
    <property type="evidence" value="ECO:0007669"/>
    <property type="project" value="UniProtKB-KW"/>
</dbReference>
<dbReference type="InterPro" id="IPR001650">
    <property type="entry name" value="Helicase_C-like"/>
</dbReference>
<dbReference type="InterPro" id="IPR027417">
    <property type="entry name" value="P-loop_NTPase"/>
</dbReference>
<dbReference type="SMART" id="SM00487">
    <property type="entry name" value="DEXDc"/>
    <property type="match status" value="1"/>
</dbReference>
<dbReference type="GO" id="GO:0005524">
    <property type="term" value="F:ATP binding"/>
    <property type="evidence" value="ECO:0007669"/>
    <property type="project" value="InterPro"/>
</dbReference>
<keyword evidence="2" id="KW-0862">Zinc</keyword>
<evidence type="ECO:0000259" key="5">
    <source>
        <dbReference type="PROSITE" id="PS51194"/>
    </source>
</evidence>
<proteinExistence type="predicted"/>
<comment type="caution">
    <text evidence="6">The sequence shown here is derived from an EMBL/GenBank/DDBJ whole genome shotgun (WGS) entry which is preliminary data.</text>
</comment>
<keyword evidence="1" id="KW-0378">Hydrolase</keyword>
<evidence type="ECO:0000313" key="6">
    <source>
        <dbReference type="EMBL" id="KYC61672.1"/>
    </source>
</evidence>
<dbReference type="Gene3D" id="3.40.50.10810">
    <property type="entry name" value="Tandem AAA-ATPase domain"/>
    <property type="match status" value="1"/>
</dbReference>
<evidence type="ECO:0000313" key="7">
    <source>
        <dbReference type="Proteomes" id="UP000075288"/>
    </source>
</evidence>
<feature type="domain" description="SWIM-type" evidence="3">
    <location>
        <begin position="55"/>
        <end position="94"/>
    </location>
</feature>
<name>A0A150JWQ4_HEYCO</name>
<keyword evidence="2" id="KW-0863">Zinc-finger</keyword>
<dbReference type="GO" id="GO:0016787">
    <property type="term" value="F:hydrolase activity"/>
    <property type="evidence" value="ECO:0007669"/>
    <property type="project" value="UniProtKB-KW"/>
</dbReference>
<evidence type="ECO:0000256" key="1">
    <source>
        <dbReference type="ARBA" id="ARBA00022801"/>
    </source>
</evidence>
<dbReference type="FunFam" id="3.40.50.300:FF:000533">
    <property type="entry name" value="Helicase, Snf2 family"/>
    <property type="match status" value="1"/>
</dbReference>
<feature type="domain" description="Helicase ATP-binding" evidence="4">
    <location>
        <begin position="642"/>
        <end position="804"/>
    </location>
</feature>
<dbReference type="Pfam" id="PF08455">
    <property type="entry name" value="SNF2_assoc"/>
    <property type="match status" value="1"/>
</dbReference>
<dbReference type="InterPro" id="IPR038718">
    <property type="entry name" value="SNF2-like_sf"/>
</dbReference>
<dbReference type="AlphaFoldDB" id="A0A150JWQ4"/>
<evidence type="ECO:0000259" key="3">
    <source>
        <dbReference type="PROSITE" id="PS50966"/>
    </source>
</evidence>
<dbReference type="EMBL" id="LQYG01000065">
    <property type="protein sequence ID" value="KYC61672.1"/>
    <property type="molecule type" value="Genomic_DNA"/>
</dbReference>
<dbReference type="InterPro" id="IPR013663">
    <property type="entry name" value="Helicase_SWF/SNF/SWI_bac"/>
</dbReference>
<keyword evidence="2" id="KW-0479">Metal-binding</keyword>
<organism evidence="6 7">
    <name type="scientific">Heyndrickxia coagulans</name>
    <name type="common">Weizmannia coagulans</name>
    <dbReference type="NCBI Taxonomy" id="1398"/>
    <lineage>
        <taxon>Bacteria</taxon>
        <taxon>Bacillati</taxon>
        <taxon>Bacillota</taxon>
        <taxon>Bacilli</taxon>
        <taxon>Bacillales</taxon>
        <taxon>Bacillaceae</taxon>
        <taxon>Heyndrickxia</taxon>
    </lineage>
</organism>
<reference evidence="6 7" key="1">
    <citation type="submission" date="2016-01" db="EMBL/GenBank/DDBJ databases">
        <title>Genome Sequences of Twelve Sporeforming Bacillus Species Isolated from Foods.</title>
        <authorList>
            <person name="Berendsen E.M."/>
            <person name="Wells-Bennik M.H."/>
            <person name="Krawcyk A.O."/>
            <person name="De Jong A."/>
            <person name="Holsappel S."/>
            <person name="Eijlander R.T."/>
            <person name="Kuipers O.P."/>
        </authorList>
    </citation>
    <scope>NUCLEOTIDE SEQUENCE [LARGE SCALE GENOMIC DNA]</scope>
    <source>
        <strain evidence="6 7">B4098</strain>
    </source>
</reference>
<dbReference type="InterPro" id="IPR049730">
    <property type="entry name" value="SNF2/RAD54-like_C"/>
</dbReference>
<evidence type="ECO:0008006" key="8">
    <source>
        <dbReference type="Google" id="ProtNLM"/>
    </source>
</evidence>
<evidence type="ECO:0000256" key="2">
    <source>
        <dbReference type="PROSITE-ProRule" id="PRU00325"/>
    </source>
</evidence>
<dbReference type="CDD" id="cd18793">
    <property type="entry name" value="SF2_C_SNF"/>
    <property type="match status" value="1"/>
</dbReference>
<dbReference type="SMART" id="SM00490">
    <property type="entry name" value="HELICc"/>
    <property type="match status" value="1"/>
</dbReference>
<dbReference type="PATRIC" id="fig|1398.26.peg.3466"/>
<evidence type="ECO:0000259" key="4">
    <source>
        <dbReference type="PROSITE" id="PS51192"/>
    </source>
</evidence>
<dbReference type="InterPro" id="IPR014001">
    <property type="entry name" value="Helicase_ATP-bd"/>
</dbReference>
<dbReference type="Gene3D" id="3.40.50.300">
    <property type="entry name" value="P-loop containing nucleotide triphosphate hydrolases"/>
    <property type="match status" value="1"/>
</dbReference>
<dbReference type="PROSITE" id="PS51192">
    <property type="entry name" value="HELICASE_ATP_BIND_1"/>
    <property type="match status" value="1"/>
</dbReference>
<dbReference type="InterPro" id="IPR000330">
    <property type="entry name" value="SNF2_N"/>
</dbReference>